<reference evidence="1" key="1">
    <citation type="submission" date="2021-04" db="EMBL/GenBank/DDBJ databases">
        <title>Genome based classification of Actinospica acidithermotolerans sp. nov., an actinobacterium isolated from an Indonesian hot spring.</title>
        <authorList>
            <person name="Kusuma A.B."/>
            <person name="Putra K.E."/>
            <person name="Nafisah S."/>
            <person name="Loh J."/>
            <person name="Nouioui I."/>
            <person name="Goodfellow M."/>
        </authorList>
    </citation>
    <scope>NUCLEOTIDE SEQUENCE</scope>
    <source>
        <strain evidence="1">CSCA 57</strain>
    </source>
</reference>
<dbReference type="EMBL" id="JAGSOG010000341">
    <property type="protein sequence ID" value="MBR7838864.1"/>
    <property type="molecule type" value="Genomic_DNA"/>
</dbReference>
<evidence type="ECO:0000313" key="1">
    <source>
        <dbReference type="EMBL" id="MBR7838864.1"/>
    </source>
</evidence>
<dbReference type="AlphaFoldDB" id="A0A941F167"/>
<comment type="caution">
    <text evidence="1">The sequence shown here is derived from an EMBL/GenBank/DDBJ whole genome shotgun (WGS) entry which is preliminary data.</text>
</comment>
<accession>A0A941F167</accession>
<protein>
    <submittedName>
        <fullName evidence="1">Uncharacterized protein</fullName>
    </submittedName>
</protein>
<gene>
    <name evidence="1" type="ORF">KDL01_36695</name>
</gene>
<organism evidence="1 2">
    <name type="scientific">Actinospica durhamensis</name>
    <dbReference type="NCBI Taxonomy" id="1508375"/>
    <lineage>
        <taxon>Bacteria</taxon>
        <taxon>Bacillati</taxon>
        <taxon>Actinomycetota</taxon>
        <taxon>Actinomycetes</taxon>
        <taxon>Catenulisporales</taxon>
        <taxon>Actinospicaceae</taxon>
        <taxon>Actinospica</taxon>
    </lineage>
</organism>
<proteinExistence type="predicted"/>
<dbReference type="Proteomes" id="UP000675781">
    <property type="component" value="Unassembled WGS sequence"/>
</dbReference>
<evidence type="ECO:0000313" key="2">
    <source>
        <dbReference type="Proteomes" id="UP000675781"/>
    </source>
</evidence>
<keyword evidence="2" id="KW-1185">Reference proteome</keyword>
<sequence length="136" mass="14492">MFGERVQQQVAQIGAVDLGSLERGVVGRVLLEQQGAVRLEEAHVLALAAGDRVELFDQPGLAQGALPGFGVQVEHPALAARVARGFAFVHDGFDAVHVQHAGQEQPTRAGSHDGDGHGILPRFTVSVDTLYWLMPP</sequence>
<name>A0A941F167_9ACTN</name>